<proteinExistence type="predicted"/>
<evidence type="ECO:0000313" key="2">
    <source>
        <dbReference type="EMBL" id="GGZ51867.1"/>
    </source>
</evidence>
<sequence length="434" mass="47703">MQGPNLLRFFKFLLIVVVLLVGFIAALFIASVEEQPLVVATSATQVNDAESVQELIAQIKQSVQDRTLDQQIPLTENQLNSLVGFLQRAKAQFHGQVNITPVASSISASYQLPPNPLGRYVNFSALVLPGEGLQLDEVRLGSIVLPGKKTLATLVWLADWWTDSDIASQFVQQIDSIRMFQGSMIIAMRPLDAFLRNLKELKRDIGEESALSIATAHYLRFLANLEVGRRPTAQSLGRYIQPLFAEALSRSSEDSADEENEAAIMALATYAGHHRFANFVGDVQPVPKRIAAPLKLPTLMNRGDLSQHFIFSAAIKVLSEQGLTAAIGEFKELMDRGAGGSGYSFVDLAADHAGVKFALVATDDKTAFLLQKLLAKSVSERTFFPETQGLPENLNKASFTQQFKQVDSPQYKELLNQIDQRIASLPMSQLKGSE</sequence>
<keyword evidence="1" id="KW-0812">Transmembrane</keyword>
<keyword evidence="1" id="KW-1133">Transmembrane helix</keyword>
<dbReference type="EMBL" id="BMZC01000002">
    <property type="protein sequence ID" value="GGZ51867.1"/>
    <property type="molecule type" value="Genomic_DNA"/>
</dbReference>
<dbReference type="AlphaFoldDB" id="A0A8H9ICA4"/>
<reference evidence="2" key="2">
    <citation type="submission" date="2020-09" db="EMBL/GenBank/DDBJ databases">
        <authorList>
            <person name="Sun Q."/>
            <person name="Kim S."/>
        </authorList>
    </citation>
    <scope>NUCLEOTIDE SEQUENCE</scope>
    <source>
        <strain evidence="2">KCTC 32337</strain>
    </source>
</reference>
<gene>
    <name evidence="2" type="ORF">GCM10011274_07310</name>
</gene>
<keyword evidence="1" id="KW-0472">Membrane</keyword>
<comment type="caution">
    <text evidence="2">The sequence shown here is derived from an EMBL/GenBank/DDBJ whole genome shotgun (WGS) entry which is preliminary data.</text>
</comment>
<dbReference type="RefSeq" id="WP_191865340.1">
    <property type="nucleotide sequence ID" value="NZ_BMZC01000002.1"/>
</dbReference>
<feature type="transmembrane region" description="Helical" evidence="1">
    <location>
        <begin position="12"/>
        <end position="32"/>
    </location>
</feature>
<protein>
    <submittedName>
        <fullName evidence="2">Uncharacterized protein</fullName>
    </submittedName>
</protein>
<evidence type="ECO:0000313" key="3">
    <source>
        <dbReference type="Proteomes" id="UP000622604"/>
    </source>
</evidence>
<dbReference type="Proteomes" id="UP000622604">
    <property type="component" value="Unassembled WGS sequence"/>
</dbReference>
<accession>A0A8H9ICA4</accession>
<name>A0A8H9ICA4_9ALTE</name>
<evidence type="ECO:0000256" key="1">
    <source>
        <dbReference type="SAM" id="Phobius"/>
    </source>
</evidence>
<organism evidence="2 3">
    <name type="scientific">Paraglaciecola chathamensis</name>
    <dbReference type="NCBI Taxonomy" id="368405"/>
    <lineage>
        <taxon>Bacteria</taxon>
        <taxon>Pseudomonadati</taxon>
        <taxon>Pseudomonadota</taxon>
        <taxon>Gammaproteobacteria</taxon>
        <taxon>Alteromonadales</taxon>
        <taxon>Alteromonadaceae</taxon>
        <taxon>Paraglaciecola</taxon>
    </lineage>
</organism>
<reference evidence="2" key="1">
    <citation type="journal article" date="2014" name="Int. J. Syst. Evol. Microbiol.">
        <title>Complete genome sequence of Corynebacterium casei LMG S-19264T (=DSM 44701T), isolated from a smear-ripened cheese.</title>
        <authorList>
            <consortium name="US DOE Joint Genome Institute (JGI-PGF)"/>
            <person name="Walter F."/>
            <person name="Albersmeier A."/>
            <person name="Kalinowski J."/>
            <person name="Ruckert C."/>
        </authorList>
    </citation>
    <scope>NUCLEOTIDE SEQUENCE</scope>
    <source>
        <strain evidence="2">KCTC 32337</strain>
    </source>
</reference>